<accession>A0A839JXK5</accession>
<dbReference type="EMBL" id="JACEGA010000001">
    <property type="protein sequence ID" value="MBB2181712.1"/>
    <property type="molecule type" value="Genomic_DNA"/>
</dbReference>
<dbReference type="AlphaFoldDB" id="A0A839JXK5"/>
<gene>
    <name evidence="1" type="ORF">H0486_02320</name>
</gene>
<reference evidence="1 2" key="1">
    <citation type="submission" date="2020-07" db="EMBL/GenBank/DDBJ databases">
        <title>Characterization and genome sequencing of isolate MD1, a novel member within the family Lachnospiraceae.</title>
        <authorList>
            <person name="Rettenmaier R."/>
            <person name="Di Bello L."/>
            <person name="Zinser C."/>
            <person name="Scheitz K."/>
            <person name="Liebl W."/>
            <person name="Zverlov V."/>
        </authorList>
    </citation>
    <scope>NUCLEOTIDE SEQUENCE [LARGE SCALE GENOMIC DNA]</scope>
    <source>
        <strain evidence="1 2">MD1</strain>
    </source>
</reference>
<protein>
    <submittedName>
        <fullName evidence="1">Uncharacterized protein</fullName>
    </submittedName>
</protein>
<keyword evidence="2" id="KW-1185">Reference proteome</keyword>
<dbReference type="RefSeq" id="WP_228351475.1">
    <property type="nucleotide sequence ID" value="NZ_JACEGA010000001.1"/>
</dbReference>
<dbReference type="Proteomes" id="UP000574276">
    <property type="component" value="Unassembled WGS sequence"/>
</dbReference>
<evidence type="ECO:0000313" key="2">
    <source>
        <dbReference type="Proteomes" id="UP000574276"/>
    </source>
</evidence>
<comment type="caution">
    <text evidence="1">The sequence shown here is derived from an EMBL/GenBank/DDBJ whole genome shotgun (WGS) entry which is preliminary data.</text>
</comment>
<name>A0A839JXK5_9FIRM</name>
<evidence type="ECO:0000313" key="1">
    <source>
        <dbReference type="EMBL" id="MBB2181712.1"/>
    </source>
</evidence>
<proteinExistence type="predicted"/>
<sequence length="116" mass="12850">MQKGMFVAKYVAKLVLPILLGLVLLVSVVAIPVVAIVGTIYNSPFAIFLPSLEDGDTVTTVASVYVADFNLEVNELKSNHTRYDDGKIVYVGYEGEGHPGSQIVRAYHQKWWYAFL</sequence>
<organism evidence="1 2">
    <name type="scientific">Variimorphobacter saccharofermentans</name>
    <dbReference type="NCBI Taxonomy" id="2755051"/>
    <lineage>
        <taxon>Bacteria</taxon>
        <taxon>Bacillati</taxon>
        <taxon>Bacillota</taxon>
        <taxon>Clostridia</taxon>
        <taxon>Lachnospirales</taxon>
        <taxon>Lachnospiraceae</taxon>
        <taxon>Variimorphobacter</taxon>
    </lineage>
</organism>